<protein>
    <submittedName>
        <fullName evidence="2">Uncharacterized protein</fullName>
    </submittedName>
</protein>
<proteinExistence type="predicted"/>
<dbReference type="EMBL" id="LAJF01000062">
    <property type="protein sequence ID" value="KKB84948.1"/>
    <property type="molecule type" value="Genomic_DNA"/>
</dbReference>
<gene>
    <name evidence="2" type="ORF">VW29_09040</name>
</gene>
<evidence type="ECO:0000256" key="1">
    <source>
        <dbReference type="SAM" id="MobiDB-lite"/>
    </source>
</evidence>
<organism evidence="2 3">
    <name type="scientific">Devosia limi DSM 17137</name>
    <dbReference type="NCBI Taxonomy" id="1121477"/>
    <lineage>
        <taxon>Bacteria</taxon>
        <taxon>Pseudomonadati</taxon>
        <taxon>Pseudomonadota</taxon>
        <taxon>Alphaproteobacteria</taxon>
        <taxon>Hyphomicrobiales</taxon>
        <taxon>Devosiaceae</taxon>
        <taxon>Devosia</taxon>
    </lineage>
</organism>
<name>A0A0F5LRH7_9HYPH</name>
<keyword evidence="3" id="KW-1185">Reference proteome</keyword>
<feature type="region of interest" description="Disordered" evidence="1">
    <location>
        <begin position="1"/>
        <end position="67"/>
    </location>
</feature>
<reference evidence="2 3" key="1">
    <citation type="submission" date="2015-03" db="EMBL/GenBank/DDBJ databases">
        <authorList>
            <person name="Hassan Y.I."/>
            <person name="Lepp D."/>
            <person name="Zhou T."/>
        </authorList>
    </citation>
    <scope>NUCLEOTIDE SEQUENCE [LARGE SCALE GENOMIC DNA]</scope>
    <source>
        <strain evidence="2 3">DSM 17137</strain>
    </source>
</reference>
<dbReference type="Proteomes" id="UP000033608">
    <property type="component" value="Unassembled WGS sequence"/>
</dbReference>
<evidence type="ECO:0000313" key="3">
    <source>
        <dbReference type="Proteomes" id="UP000033608"/>
    </source>
</evidence>
<sequence length="67" mass="7036">MTATTTANRDIDIDKARASANTDPDVNEAATIASRPGTNIGRSQRLTARPDIRVDNVAGAPAQTDID</sequence>
<feature type="compositionally biased region" description="Polar residues" evidence="1">
    <location>
        <begin position="36"/>
        <end position="46"/>
    </location>
</feature>
<evidence type="ECO:0000313" key="2">
    <source>
        <dbReference type="EMBL" id="KKB84948.1"/>
    </source>
</evidence>
<dbReference type="AlphaFoldDB" id="A0A0F5LRH7"/>
<comment type="caution">
    <text evidence="2">The sequence shown here is derived from an EMBL/GenBank/DDBJ whole genome shotgun (WGS) entry which is preliminary data.</text>
</comment>
<accession>A0A0F5LRH7</accession>